<feature type="compositionally biased region" description="Basic and acidic residues" evidence="1">
    <location>
        <begin position="573"/>
        <end position="592"/>
    </location>
</feature>
<evidence type="ECO:0000313" key="3">
    <source>
        <dbReference type="Proteomes" id="UP001295423"/>
    </source>
</evidence>
<feature type="compositionally biased region" description="Basic and acidic residues" evidence="1">
    <location>
        <begin position="3193"/>
        <end position="3210"/>
    </location>
</feature>
<dbReference type="EMBL" id="CAKOGP040000668">
    <property type="protein sequence ID" value="CAJ1937764.1"/>
    <property type="molecule type" value="Genomic_DNA"/>
</dbReference>
<feature type="compositionally biased region" description="Basic and acidic residues" evidence="1">
    <location>
        <begin position="807"/>
        <end position="826"/>
    </location>
</feature>
<feature type="region of interest" description="Disordered" evidence="1">
    <location>
        <begin position="948"/>
        <end position="1018"/>
    </location>
</feature>
<feature type="region of interest" description="Disordered" evidence="1">
    <location>
        <begin position="1849"/>
        <end position="1930"/>
    </location>
</feature>
<feature type="compositionally biased region" description="Polar residues" evidence="1">
    <location>
        <begin position="1484"/>
        <end position="1498"/>
    </location>
</feature>
<organism evidence="2 3">
    <name type="scientific">Cylindrotheca closterium</name>
    <dbReference type="NCBI Taxonomy" id="2856"/>
    <lineage>
        <taxon>Eukaryota</taxon>
        <taxon>Sar</taxon>
        <taxon>Stramenopiles</taxon>
        <taxon>Ochrophyta</taxon>
        <taxon>Bacillariophyta</taxon>
        <taxon>Bacillariophyceae</taxon>
        <taxon>Bacillariophycidae</taxon>
        <taxon>Bacillariales</taxon>
        <taxon>Bacillariaceae</taxon>
        <taxon>Cylindrotheca</taxon>
    </lineage>
</organism>
<feature type="compositionally biased region" description="Basic and acidic residues" evidence="1">
    <location>
        <begin position="1"/>
        <end position="13"/>
    </location>
</feature>
<feature type="region of interest" description="Disordered" evidence="1">
    <location>
        <begin position="2045"/>
        <end position="2126"/>
    </location>
</feature>
<feature type="compositionally biased region" description="Basic and acidic residues" evidence="1">
    <location>
        <begin position="2191"/>
        <end position="2203"/>
    </location>
</feature>
<feature type="compositionally biased region" description="Basic and acidic residues" evidence="1">
    <location>
        <begin position="1324"/>
        <end position="1342"/>
    </location>
</feature>
<feature type="compositionally biased region" description="Polar residues" evidence="1">
    <location>
        <begin position="3794"/>
        <end position="3809"/>
    </location>
</feature>
<feature type="region of interest" description="Disordered" evidence="1">
    <location>
        <begin position="1037"/>
        <end position="1145"/>
    </location>
</feature>
<name>A0AAD2FGT4_9STRA</name>
<feature type="compositionally biased region" description="Polar residues" evidence="1">
    <location>
        <begin position="367"/>
        <end position="382"/>
    </location>
</feature>
<feature type="region of interest" description="Disordered" evidence="1">
    <location>
        <begin position="367"/>
        <end position="387"/>
    </location>
</feature>
<feature type="region of interest" description="Disordered" evidence="1">
    <location>
        <begin position="450"/>
        <end position="671"/>
    </location>
</feature>
<feature type="compositionally biased region" description="Polar residues" evidence="1">
    <location>
        <begin position="3609"/>
        <end position="3619"/>
    </location>
</feature>
<feature type="compositionally biased region" description="Basic and acidic residues" evidence="1">
    <location>
        <begin position="68"/>
        <end position="86"/>
    </location>
</feature>
<gene>
    <name evidence="2" type="ORF">CYCCA115_LOCUS5806</name>
</gene>
<comment type="caution">
    <text evidence="2">The sequence shown here is derived from an EMBL/GenBank/DDBJ whole genome shotgun (WGS) entry which is preliminary data.</text>
</comment>
<feature type="region of interest" description="Disordered" evidence="1">
    <location>
        <begin position="2615"/>
        <end position="2651"/>
    </location>
</feature>
<feature type="compositionally biased region" description="Basic and acidic residues" evidence="1">
    <location>
        <begin position="3954"/>
        <end position="3973"/>
    </location>
</feature>
<reference evidence="2" key="1">
    <citation type="submission" date="2023-08" db="EMBL/GenBank/DDBJ databases">
        <authorList>
            <person name="Audoor S."/>
            <person name="Bilcke G."/>
        </authorList>
    </citation>
    <scope>NUCLEOTIDE SEQUENCE</scope>
</reference>
<feature type="compositionally biased region" description="Basic and acidic residues" evidence="1">
    <location>
        <begin position="3120"/>
        <end position="3129"/>
    </location>
</feature>
<feature type="region of interest" description="Disordered" evidence="1">
    <location>
        <begin position="771"/>
        <end position="919"/>
    </location>
</feature>
<feature type="compositionally biased region" description="Polar residues" evidence="1">
    <location>
        <begin position="2072"/>
        <end position="2086"/>
    </location>
</feature>
<feature type="compositionally biased region" description="Basic and acidic residues" evidence="1">
    <location>
        <begin position="2108"/>
        <end position="2126"/>
    </location>
</feature>
<feature type="region of interest" description="Disordered" evidence="1">
    <location>
        <begin position="3559"/>
        <end position="3595"/>
    </location>
</feature>
<feature type="region of interest" description="Disordered" evidence="1">
    <location>
        <begin position="3609"/>
        <end position="3693"/>
    </location>
</feature>
<feature type="compositionally biased region" description="Basic and acidic residues" evidence="1">
    <location>
        <begin position="2639"/>
        <end position="2651"/>
    </location>
</feature>
<feature type="compositionally biased region" description="Basic and acidic residues" evidence="1">
    <location>
        <begin position="3082"/>
        <end position="3112"/>
    </location>
</feature>
<feature type="region of interest" description="Disordered" evidence="1">
    <location>
        <begin position="3771"/>
        <end position="3828"/>
    </location>
</feature>
<feature type="compositionally biased region" description="Polar residues" evidence="1">
    <location>
        <begin position="853"/>
        <end position="877"/>
    </location>
</feature>
<feature type="compositionally biased region" description="Basic and acidic residues" evidence="1">
    <location>
        <begin position="1061"/>
        <end position="1078"/>
    </location>
</feature>
<feature type="compositionally biased region" description="Acidic residues" evidence="1">
    <location>
        <begin position="219"/>
        <end position="228"/>
    </location>
</feature>
<dbReference type="Proteomes" id="UP001295423">
    <property type="component" value="Unassembled WGS sequence"/>
</dbReference>
<proteinExistence type="predicted"/>
<feature type="compositionally biased region" description="Basic and acidic residues" evidence="1">
    <location>
        <begin position="3811"/>
        <end position="3820"/>
    </location>
</feature>
<feature type="compositionally biased region" description="Basic and acidic residues" evidence="1">
    <location>
        <begin position="1128"/>
        <end position="1145"/>
    </location>
</feature>
<accession>A0AAD2FGT4</accession>
<feature type="compositionally biased region" description="Polar residues" evidence="1">
    <location>
        <begin position="1092"/>
        <end position="1106"/>
    </location>
</feature>
<feature type="region of interest" description="Disordered" evidence="1">
    <location>
        <begin position="2186"/>
        <end position="2247"/>
    </location>
</feature>
<feature type="compositionally biased region" description="Polar residues" evidence="1">
    <location>
        <begin position="2690"/>
        <end position="2718"/>
    </location>
</feature>
<feature type="compositionally biased region" description="Basic and acidic residues" evidence="1">
    <location>
        <begin position="634"/>
        <end position="655"/>
    </location>
</feature>
<feature type="region of interest" description="Disordered" evidence="1">
    <location>
        <begin position="1"/>
        <end position="339"/>
    </location>
</feature>
<feature type="region of interest" description="Disordered" evidence="1">
    <location>
        <begin position="4084"/>
        <end position="4109"/>
    </location>
</feature>
<feature type="compositionally biased region" description="Basic and acidic residues" evidence="1">
    <location>
        <begin position="999"/>
        <end position="1012"/>
    </location>
</feature>
<feature type="compositionally biased region" description="Acidic residues" evidence="1">
    <location>
        <begin position="194"/>
        <end position="203"/>
    </location>
</feature>
<feature type="compositionally biased region" description="Basic and acidic residues" evidence="1">
    <location>
        <begin position="3663"/>
        <end position="3693"/>
    </location>
</feature>
<feature type="region of interest" description="Disordered" evidence="1">
    <location>
        <begin position="1261"/>
        <end position="1342"/>
    </location>
</feature>
<feature type="compositionally biased region" description="Basic and acidic residues" evidence="1">
    <location>
        <begin position="1520"/>
        <end position="1538"/>
    </location>
</feature>
<feature type="region of interest" description="Disordered" evidence="1">
    <location>
        <begin position="3082"/>
        <end position="3132"/>
    </location>
</feature>
<feature type="compositionally biased region" description="Polar residues" evidence="1">
    <location>
        <begin position="1876"/>
        <end position="1890"/>
    </location>
</feature>
<feature type="compositionally biased region" description="Basic and acidic residues" evidence="1">
    <location>
        <begin position="1716"/>
        <end position="1734"/>
    </location>
</feature>
<feature type="compositionally biased region" description="Polar residues" evidence="1">
    <location>
        <begin position="2212"/>
        <end position="2228"/>
    </location>
</feature>
<feature type="compositionally biased region" description="Basic and acidic residues" evidence="1">
    <location>
        <begin position="2723"/>
        <end position="2734"/>
    </location>
</feature>
<feature type="region of interest" description="Disordered" evidence="1">
    <location>
        <begin position="2687"/>
        <end position="2743"/>
    </location>
</feature>
<evidence type="ECO:0000313" key="2">
    <source>
        <dbReference type="EMBL" id="CAJ1937764.1"/>
    </source>
</evidence>
<feature type="region of interest" description="Disordered" evidence="1">
    <location>
        <begin position="1457"/>
        <end position="1538"/>
    </location>
</feature>
<sequence length="4130" mass="453121">MDETKQDDGSNAKDDDDDILEAFGISTAPSKDSPREYYTASENEDDDDFAEEGDDDADILEAFGVTDPPKESPRGYHSASENKYENDDSDTLEAFGDNGPQEEENSKNQNTVPTDDEDDGDILEAFGVEDSPNQESASSSEDEEDNADILEAFGVEGSPNQESASSSEDEEDNADVLEAFGVTGSPNQESVSPSEDDEDDADILEAFGVTGSPNRESPSEDDEDDADILEAFGVTGSPNRSDDDEDDADILETFGVTGSPNQESASPSEDDEDDADILEAFGVTGSSEDEISKEPSIEDDADNADILEAFDFSSPPREVSGVPNTMLDGKDDDEGDGADVLEAFSPSSEEVAEQYIRVASLPVEQLQQNEKQKTMSHSQHAVGSQERRGSFFQLFGSPRPQQRISEAMLEEEKRVKFQIVKDFVGEDKATPPTKWGSLIIDEASKEAERGFKLPEIPLSNDESHLEDSSSSAGSPPSSPRKEKAISGNSPDDTPLQGAEEQESDVDTSHHSSVFGSLRNMFQGDLEIAGADSVDESEHPRTNQKHKLGEESSNPRPTSDVVDKITEDVGSIDEDTKSFKEDQKQDDVIDSSRRSSAFGSLRNLFQGDPATNHTSTEPTEHDAEDQVDGTAPQDPVRDNNLEEDEKLDKTNSRVDQEQNDDNAIDMSKRSSVFGSLRDLFQGELERNPKDAKVANGSNQNNIDLIEEIDDSQPDGPIVNPDQLEAQFMTPEPQKSLLGVLGLSSSTRESLLLPKAEEEDVLEETSIEREEITDEIASPQAQKSLLGFPGLSLPQSESKALPELEDEATPEKKDVLNEESKKEKKFVEPEAPTQTLFGFRFLGPKPANAKATEEIQGTKSEESNNSAAIPNNEQQQKSAPSPAKEVAPKQKAPPLFGFFRQGQKQEEAESIRTNPLELEKQKQEERLKLLLGEEALEEQQLAQKNLIQAAKVQESEQPISDQAADKTNGGNSKTAIKSAGFESFFSPKPKAKGKKMSSKTDASDNKKDVEHTEASQEVAPYVPIVIEEDAYTPKEPRVSVFGSLFSPGRDESSPPEKSLNASSKEEMMTLEKSDETKGDEVIEADSVEDAKDTLQVSSRSFVESNENKQGGPRVGVFGSIFNSNRSEGMLSEKDHDEEKSESDTEKYSVEVAAESAKSTGPVVEHMGTKSALELEKERQQKLLMDLLKLDENAMKDQQDQQAVLVSQTVSQKKEGRSTLGSESLEAPKELVATVDENDVTAPKNSRFGGFGSLFVPDARQATSLSSGVTDEPKGGEVIEADSVEDAKDTLQVSSRSFVESNENKQGGPRVGVFGSIFNSNRSEGMLSEKDHDEEKSESDTEKYSVEVAAESAKSTGPVVEHMGTKSALELEKERQQKLLMDLLKLDENAMKDQQDQQAVLVSQTVSQKKEGRSTLGSESLEAPKELVATVDENDVTAPKNSRFGGFGSLFVPDARQATSLSSGVTDEPKGGEVIEADSVEDAKDTLQVSSRSFVESNENKQGGPRVGVFGSIFNSNRSEGMLSEKDHDEEKSESDTEKYSVEVAAESAKSTGPVVEHMGTKSALELEKERQQKLLMDLLKLDENAMKDQQDQQAVLVSQTVSQKKEGRSTLGSESLEAPKELVATVDENDVTAPKNSRFGGFGSLFVPDARQATSLSSGVTDEPKGGEVIEADSVEDAKDTLQVSSRSFVESNENKQGGPRVGVFGSIFNSNRSEGMLSEKDHDEEKSESDTEKYSVEVAAESAKSTGPVVEHMGTKSALELEKERQQKLLMDLLKLDENAMKDQQDQQAVLVSQTVSQKKEGRSTLGSESLEAPKELVATVDENDVTAPKNSRFGGFGSLFVPDARQATSLSSGVTDEPKGGEVIEADSVEDAKDTLQVSSRSFVESNENKQGGPRVGVFGSIFNSNRSEGMLSEKDHDEEKSESDTEKYSVEVAAESAKSTGPVVEHMGTKSALELEKERQQKLLMDLLKLDENAMKDQQDQQAVLVSQTVSQKKEGRSTLGSESLEAPKELVATVDENDVTAPKNSRFGGFGSLFVPDARQATSLSSGVTDEPKGGEVIEADSVEDAKDTLQVSSRSFVESNENKQGGPRVGVFGSIFNSNRSEGMLSEKDHDEEKSESDTEKYSVEVAAESAKSTGPVVEHMGTKSALELEKERQQKLLMDLLKLDENAMKDQQDQQAVLVSQTVSQKQKKELSERAHDELVAAEEIPSPYQSGNRFGEQKPQQQKIADEEEWESSLEPQSSEAAEEVMPIFDSNLPYSASIETQSRRSNSLALEKEEKQRLMIELLGIDKDQIGMAEQAQEDLILQSLHGVSPTAMEQIDPILDPTPLHEDNDFAEEDGFAISQIESVKQYEPILVVQDVTAQKAYSSAVHDDMVQGNSTSAVRDETFEGAKDQESVSSDIRDESVPQMAENMSISNRGFAGSASPGRLSLIQTVSSRFRPSVRFENDGNRLEIEKQRQQRLLLEQLNLDEGDFQKKQLEQEELIRQCILGRQQDLQVDKVANGVKEKPGTNVAQAIEASDSIDGSKDEQDSQVLLWWRQKLRDKNDKTTKMVVPSEASVQSELISDLGSTIDSQGSDEDIKVHDNNEPGMDFGSPSQQQDGAISSMIKTKEATTSVVDTKDDTPTKSNMSPIESPCEKEMPTDVGEKTNDTVVDIQIDQARSHQSMPSQNAGNESLVKNSDGIAAMNNSYPNKTTKPISSTDSSALASQPSVKSIESPKPGEDSPGERSRSNSIGSVDHQHITRRKLFCTDKTTRENSILFAHSAENEDPANNEMDDFVAKDLSGARDSVKMDSNIMDDGDLLPKSKPLLQVEQMEVEHEDSNSIRKGFGTPTVLSVAFLRLPEPDVKGTKETNLNKDGPSQVVKSWGSKRVHKFFGTSTVLSDAFLRLPEPDLKQMAEENLKANGPLQVTESVDKKRIQKYFGTPTILPGAFLQLQEHGTHQSARKILHGHDSIAVKPSVTQDDLVPNDRSLPKLEENIDILIHEEVDISRTNPKTIQKGFGTPTILPGAFLQLPENNAHHQDAKDNLLEQNLLPDQFLVTEDDPVPDDRSVPEWEENNDLLIQKTVDLDMDVEAEVGKASHESDSSVHDVEITGPDKDHPEARVKGSDNGPSRHRIETTEPFKSDQAVDLVAAGDHTASAKDSIEEDIPRVGPLLEIAEIAVAESDENKICALVKQIDTALTAQASKEQESYKREQKHSSDQEGKTVISETDDSADATINISMLADNDTLDISDNINILDTVTRARAGTVDVPIHSLAEDATLSEGRRSNSEHSDRLPVDFEAEQPCRLYHGQGSNKKTATTDVKVATEDVRAIDNTRTKVDNKMVQSESSIDGSHRLEDPRVLAFDSAATLIKEPVMLCVNDESEKEVTLGRPSSNMLGTLQMFRDDPIIPSIHVDHENTKEAKLDFDIENLKKAAIEQNDHLQPIIKDTSSRKVERVPAVELQLEDNNLIVTVDGDRVEGAFDISEIRDLEKRERLFADMQSALPGVAISSSQGNQICIRLNLAGRRMGFKVENNKVSLLADPFALPIQNAPWDQIEDENKGIVQSVMSANKAEDQMPEAGKIDSDQKENYSSHLKPHGGSPKPLTVRDDLVKHADDSVQNFRAKNMTSGSKQKEDPPQEQPVPFDEGGSFHSKLSIAPFDEKGSFNTKQMPVPFDERESFNSDSGKTEDTKQSISLDKPHKQARQDLERLDESMDNMPMVVDMDRIPNATIAREQYAGIKSAAWQLLNDESQTKPCFLPLWEEASQRTEDVPPLPQVPIALSLDNGGRSSSIRGDLDTPKKTAKNHVSMSEETDRTTASTVKAKDAGKDSKNLNPENNGSDYLARYIAARSKATARARNDLKTTLDTTKTRRKRDPSERINAKKVVPAKICTVDRRVFSLPQNVGTAEPEGIRISPKGKSGAATGAVNTTKSSRFTYPSGELAIVDYERNARRGRGRGLVSNADSETRKKPKDHQSRQHCDRNVDTSSYSRDSFRAPQSARSRPHPYIWNKGGDEWQQEQLGLGLGLGRPEMYRAPPGAFFYEDSAKDKYSSYPSDLPNAQSRYTSPYLNDLSRQAYGRSALGAYAPNQTTLLRKQKHTSSTNRAKEMDAPITSSDRRFQRKRIKAKMKRLKTTVSKMEDK</sequence>
<evidence type="ECO:0000256" key="1">
    <source>
        <dbReference type="SAM" id="MobiDB-lite"/>
    </source>
</evidence>
<feature type="region of interest" description="Disordered" evidence="1">
    <location>
        <begin position="3193"/>
        <end position="3217"/>
    </location>
</feature>
<feature type="compositionally biased region" description="Polar residues" evidence="1">
    <location>
        <begin position="1288"/>
        <end position="1302"/>
    </location>
</feature>
<feature type="compositionally biased region" description="Polar residues" evidence="1">
    <location>
        <begin position="1680"/>
        <end position="1694"/>
    </location>
</feature>
<feature type="region of interest" description="Disordered" evidence="1">
    <location>
        <begin position="3843"/>
        <end position="3870"/>
    </location>
</feature>
<feature type="region of interest" description="Disordered" evidence="1">
    <location>
        <begin position="3896"/>
        <end position="3923"/>
    </location>
</feature>
<feature type="compositionally biased region" description="Acidic residues" evidence="1">
    <location>
        <begin position="42"/>
        <end position="59"/>
    </location>
</feature>
<feature type="region of interest" description="Disordered" evidence="1">
    <location>
        <begin position="3943"/>
        <end position="3995"/>
    </location>
</feature>
<feature type="compositionally biased region" description="Basic and acidic residues" evidence="1">
    <location>
        <begin position="3569"/>
        <end position="3579"/>
    </location>
</feature>
<feature type="region of interest" description="Disordered" evidence="1">
    <location>
        <begin position="1653"/>
        <end position="1734"/>
    </location>
</feature>
<keyword evidence="3" id="KW-1185">Reference proteome</keyword>
<feature type="compositionally biased region" description="Basic and acidic residues" evidence="1">
    <location>
        <begin position="1912"/>
        <end position="1930"/>
    </location>
</feature>
<feature type="compositionally biased region" description="Acidic residues" evidence="1">
    <location>
        <begin position="268"/>
        <end position="277"/>
    </location>
</feature>
<protein>
    <submittedName>
        <fullName evidence="2">Uncharacterized protein</fullName>
    </submittedName>
</protein>
<feature type="compositionally biased region" description="Acidic residues" evidence="1">
    <location>
        <begin position="330"/>
        <end position="339"/>
    </location>
</feature>